<dbReference type="AlphaFoldDB" id="A0A0B7AHX5"/>
<evidence type="ECO:0000313" key="1">
    <source>
        <dbReference type="EMBL" id="CEK79485.1"/>
    </source>
</evidence>
<proteinExistence type="predicted"/>
<dbReference type="EMBL" id="HACG01032620">
    <property type="protein sequence ID" value="CEK79485.1"/>
    <property type="molecule type" value="Transcribed_RNA"/>
</dbReference>
<sequence length="91" mass="9801">RVVLNVVTKQSSVGQSTAQVLSDSIIIIYKHKMSDTMVPGEPSDLVSPISAPFHREIGLISNLIQAKTKHSISTTVSGETSMPFHSSMAIH</sequence>
<reference evidence="1" key="1">
    <citation type="submission" date="2014-12" db="EMBL/GenBank/DDBJ databases">
        <title>Insight into the proteome of Arion vulgaris.</title>
        <authorList>
            <person name="Aradska J."/>
            <person name="Bulat T."/>
            <person name="Smidak R."/>
            <person name="Sarate P."/>
            <person name="Gangsoo J."/>
            <person name="Sialana F."/>
            <person name="Bilban M."/>
            <person name="Lubec G."/>
        </authorList>
    </citation>
    <scope>NUCLEOTIDE SEQUENCE</scope>
    <source>
        <tissue evidence="1">Skin</tissue>
    </source>
</reference>
<protein>
    <submittedName>
        <fullName evidence="1">Uncharacterized protein</fullName>
    </submittedName>
</protein>
<name>A0A0B7AHX5_9EUPU</name>
<feature type="non-terminal residue" evidence="1">
    <location>
        <position position="1"/>
    </location>
</feature>
<gene>
    <name evidence="1" type="primary">ORF115692</name>
</gene>
<organism evidence="1">
    <name type="scientific">Arion vulgaris</name>
    <dbReference type="NCBI Taxonomy" id="1028688"/>
    <lineage>
        <taxon>Eukaryota</taxon>
        <taxon>Metazoa</taxon>
        <taxon>Spiralia</taxon>
        <taxon>Lophotrochozoa</taxon>
        <taxon>Mollusca</taxon>
        <taxon>Gastropoda</taxon>
        <taxon>Heterobranchia</taxon>
        <taxon>Euthyneura</taxon>
        <taxon>Panpulmonata</taxon>
        <taxon>Eupulmonata</taxon>
        <taxon>Stylommatophora</taxon>
        <taxon>Helicina</taxon>
        <taxon>Arionoidea</taxon>
        <taxon>Arionidae</taxon>
        <taxon>Arion</taxon>
    </lineage>
</organism>
<accession>A0A0B7AHX5</accession>